<evidence type="ECO:0000313" key="1">
    <source>
        <dbReference type="EnsemblPlants" id="MELO3C008067.2.1"/>
    </source>
</evidence>
<name>A0A9I9CT89_CUCME</name>
<protein>
    <submittedName>
        <fullName evidence="1">Uncharacterized protein</fullName>
    </submittedName>
</protein>
<organism evidence="1">
    <name type="scientific">Cucumis melo</name>
    <name type="common">Muskmelon</name>
    <dbReference type="NCBI Taxonomy" id="3656"/>
    <lineage>
        <taxon>Eukaryota</taxon>
        <taxon>Viridiplantae</taxon>
        <taxon>Streptophyta</taxon>
        <taxon>Embryophyta</taxon>
        <taxon>Tracheophyta</taxon>
        <taxon>Spermatophyta</taxon>
        <taxon>Magnoliopsida</taxon>
        <taxon>eudicotyledons</taxon>
        <taxon>Gunneridae</taxon>
        <taxon>Pentapetalae</taxon>
        <taxon>rosids</taxon>
        <taxon>fabids</taxon>
        <taxon>Cucurbitales</taxon>
        <taxon>Cucurbitaceae</taxon>
        <taxon>Benincaseae</taxon>
        <taxon>Cucumis</taxon>
    </lineage>
</organism>
<accession>A0A9I9CT89</accession>
<dbReference type="Gramene" id="MELO3C008067.2.1">
    <property type="protein sequence ID" value="MELO3C008067.2.1"/>
    <property type="gene ID" value="MELO3C008067.2"/>
</dbReference>
<proteinExistence type="predicted"/>
<dbReference type="EnsemblPlants" id="MELO3C008067.2.1">
    <property type="protein sequence ID" value="MELO3C008067.2.1"/>
    <property type="gene ID" value="MELO3C008067.2"/>
</dbReference>
<sequence>MSSKRQIKNMIKERPRSRMDWKKLMKEESFFFQSLDDQRRLFFLSMETSSRGMESQEDLRNLRWGFEGEFGGMQVCGVWRKRKVRMRVAMAIEANESLLRKRRMWRSIVDLSMEEFSFLK</sequence>
<dbReference type="AlphaFoldDB" id="A0A9I9CT89"/>
<reference evidence="1" key="1">
    <citation type="submission" date="2023-03" db="UniProtKB">
        <authorList>
            <consortium name="EnsemblPlants"/>
        </authorList>
    </citation>
    <scope>IDENTIFICATION</scope>
</reference>